<proteinExistence type="predicted"/>
<sequence length="204" mass="23526">MYSGSSKKPKSMCTSAPHRNRQQRRQRYRNQNRQWPLYIRSYAPTNLSRVHGPDEPRSHRYYILDLAEEQSIRKNTPHAGGIVSVGPPPPRTSHILKRRIASETTGDALRCTSGIIYRQTLTQTWFRYDTRRIDLGKAVDNKDRKVPIQNDGIIVPINGPEQSLEQSLEYGYLTGSRVCHVNNYPLSPSYFLRRRRGFIACPVS</sequence>
<reference evidence="2 3" key="1">
    <citation type="submission" date="2019-09" db="EMBL/GenBank/DDBJ databases">
        <title>Draft genome of the ectomycorrhizal ascomycete Sphaerosporella brunnea.</title>
        <authorList>
            <consortium name="DOE Joint Genome Institute"/>
            <person name="Benucci G.M."/>
            <person name="Marozzi G."/>
            <person name="Antonielli L."/>
            <person name="Sanchez S."/>
            <person name="Marco P."/>
            <person name="Wang X."/>
            <person name="Falini L.B."/>
            <person name="Barry K."/>
            <person name="Haridas S."/>
            <person name="Lipzen A."/>
            <person name="Labutti K."/>
            <person name="Grigoriev I.V."/>
            <person name="Murat C."/>
            <person name="Martin F."/>
            <person name="Albertini E."/>
            <person name="Donnini D."/>
            <person name="Bonito G."/>
        </authorList>
    </citation>
    <scope>NUCLEOTIDE SEQUENCE [LARGE SCALE GENOMIC DNA]</scope>
    <source>
        <strain evidence="2 3">Sb_GMNB300</strain>
    </source>
</reference>
<dbReference type="Proteomes" id="UP000326924">
    <property type="component" value="Unassembled WGS sequence"/>
</dbReference>
<evidence type="ECO:0000313" key="2">
    <source>
        <dbReference type="EMBL" id="KAA8914912.1"/>
    </source>
</evidence>
<dbReference type="InParanoid" id="A0A5J5FBF9"/>
<organism evidence="2 3">
    <name type="scientific">Sphaerosporella brunnea</name>
    <dbReference type="NCBI Taxonomy" id="1250544"/>
    <lineage>
        <taxon>Eukaryota</taxon>
        <taxon>Fungi</taxon>
        <taxon>Dikarya</taxon>
        <taxon>Ascomycota</taxon>
        <taxon>Pezizomycotina</taxon>
        <taxon>Pezizomycetes</taxon>
        <taxon>Pezizales</taxon>
        <taxon>Pyronemataceae</taxon>
        <taxon>Sphaerosporella</taxon>
    </lineage>
</organism>
<dbReference type="AlphaFoldDB" id="A0A5J5FBF9"/>
<comment type="caution">
    <text evidence="2">The sequence shown here is derived from an EMBL/GenBank/DDBJ whole genome shotgun (WGS) entry which is preliminary data.</text>
</comment>
<feature type="compositionally biased region" description="Basic residues" evidence="1">
    <location>
        <begin position="18"/>
        <end position="30"/>
    </location>
</feature>
<name>A0A5J5FBF9_9PEZI</name>
<dbReference type="EMBL" id="VXIS01000002">
    <property type="protein sequence ID" value="KAA8914912.1"/>
    <property type="molecule type" value="Genomic_DNA"/>
</dbReference>
<protein>
    <submittedName>
        <fullName evidence="2">Uncharacterized protein</fullName>
    </submittedName>
</protein>
<keyword evidence="3" id="KW-1185">Reference proteome</keyword>
<gene>
    <name evidence="2" type="ORF">FN846DRAFT_249593</name>
</gene>
<accession>A0A5J5FBF9</accession>
<evidence type="ECO:0000313" key="3">
    <source>
        <dbReference type="Proteomes" id="UP000326924"/>
    </source>
</evidence>
<feature type="region of interest" description="Disordered" evidence="1">
    <location>
        <begin position="1"/>
        <end position="35"/>
    </location>
</feature>
<evidence type="ECO:0000256" key="1">
    <source>
        <dbReference type="SAM" id="MobiDB-lite"/>
    </source>
</evidence>